<keyword evidence="5" id="KW-1185">Reference proteome</keyword>
<comment type="caution">
    <text evidence="4">The sequence shown here is derived from an EMBL/GenBank/DDBJ whole genome shotgun (WGS) entry which is preliminary data.</text>
</comment>
<comment type="similarity">
    <text evidence="1">Belongs to the 2-oxoacid dehydrogenase family.</text>
</comment>
<feature type="signal peptide" evidence="2">
    <location>
        <begin position="1"/>
        <end position="23"/>
    </location>
</feature>
<evidence type="ECO:0000256" key="1">
    <source>
        <dbReference type="ARBA" id="ARBA00007317"/>
    </source>
</evidence>
<dbReference type="PROSITE" id="PS51826">
    <property type="entry name" value="PSBD"/>
    <property type="match status" value="1"/>
</dbReference>
<keyword evidence="2" id="KW-0732">Signal</keyword>
<dbReference type="InterPro" id="IPR036625">
    <property type="entry name" value="E3-bd_dom_sf"/>
</dbReference>
<dbReference type="Proteomes" id="UP001530293">
    <property type="component" value="Unassembled WGS sequence"/>
</dbReference>
<dbReference type="AlphaFoldDB" id="A0ABD3N5W5"/>
<feature type="chain" id="PRO_5044815881" description="Peripheral subunit-binding (PSBD) domain-containing protein" evidence="2">
    <location>
        <begin position="24"/>
        <end position="452"/>
    </location>
</feature>
<dbReference type="Gene3D" id="4.10.320.10">
    <property type="entry name" value="E3-binding domain"/>
    <property type="match status" value="1"/>
</dbReference>
<name>A0ABD3N5W5_9STRA</name>
<protein>
    <recommendedName>
        <fullName evidence="3">Peripheral subunit-binding (PSBD) domain-containing protein</fullName>
    </recommendedName>
</protein>
<accession>A0ABD3N5W5</accession>
<evidence type="ECO:0000313" key="4">
    <source>
        <dbReference type="EMBL" id="KAL3771514.1"/>
    </source>
</evidence>
<proteinExistence type="inferred from homology"/>
<organism evidence="4 5">
    <name type="scientific">Discostella pseudostelligera</name>
    <dbReference type="NCBI Taxonomy" id="259834"/>
    <lineage>
        <taxon>Eukaryota</taxon>
        <taxon>Sar</taxon>
        <taxon>Stramenopiles</taxon>
        <taxon>Ochrophyta</taxon>
        <taxon>Bacillariophyta</taxon>
        <taxon>Coscinodiscophyceae</taxon>
        <taxon>Thalassiosirophycidae</taxon>
        <taxon>Stephanodiscales</taxon>
        <taxon>Stephanodiscaceae</taxon>
        <taxon>Discostella</taxon>
    </lineage>
</organism>
<reference evidence="4 5" key="1">
    <citation type="submission" date="2024-10" db="EMBL/GenBank/DDBJ databases">
        <title>Updated reference genomes for cyclostephanoid diatoms.</title>
        <authorList>
            <person name="Roberts W.R."/>
            <person name="Alverson A.J."/>
        </authorList>
    </citation>
    <scope>NUCLEOTIDE SEQUENCE [LARGE SCALE GENOMIC DNA]</scope>
    <source>
        <strain evidence="4 5">AJA232-27</strain>
    </source>
</reference>
<evidence type="ECO:0000259" key="3">
    <source>
        <dbReference type="PROSITE" id="PS51826"/>
    </source>
</evidence>
<gene>
    <name evidence="4" type="ORF">ACHAWU_003689</name>
</gene>
<dbReference type="EMBL" id="JALLBG020000023">
    <property type="protein sequence ID" value="KAL3771514.1"/>
    <property type="molecule type" value="Genomic_DNA"/>
</dbReference>
<evidence type="ECO:0000256" key="2">
    <source>
        <dbReference type="SAM" id="SignalP"/>
    </source>
</evidence>
<dbReference type="SUPFAM" id="SSF47005">
    <property type="entry name" value="Peripheral subunit-binding domain of 2-oxo acid dehydrogenase complex"/>
    <property type="match status" value="1"/>
</dbReference>
<evidence type="ECO:0000313" key="5">
    <source>
        <dbReference type="Proteomes" id="UP001530293"/>
    </source>
</evidence>
<dbReference type="Pfam" id="PF02817">
    <property type="entry name" value="E3_binding"/>
    <property type="match status" value="1"/>
</dbReference>
<feature type="domain" description="Peripheral subunit-binding (PSBD)" evidence="3">
    <location>
        <begin position="390"/>
        <end position="428"/>
    </location>
</feature>
<sequence length="452" mass="46744">MTVFAGIAISILHLALLRDGATAFLVAPLPSTTTTSSFSSSALAATSSPNDPYATLIDAISHAADAAYSAAQHSEQLASSIGGDVLLASSASLSPSAQAGLSILEKNIATSSDPTILMQAIHAALDSSIHAAEMAASSTTVLVHNLANFDEALATSMALANNHNPHFHTMMLSPEYADVAQAKLALLLHNLSGLAIEDNFLTNFLSEMDRQLDALLPSSSASSGAISVSTSNMILYGTVAAVLAYSQRQAGIEGYKMELRTLLERGELDMTMLAQDVGLNVEANAEVTLEDPAQAMAVVVESAAAAAAAAATAVIVADEKPVTADRSVEVVVPLTPKPPTADVPLDTLMNAVATATIEDIAPEIVAAIAPTPIKPQKVGVVKVPKKKGPMASPLARLFAEELGIDLTNLGRGSGKDGKILIDDVRNFQSRLEAAKKSMTSNMGRAYFATAST</sequence>
<dbReference type="InterPro" id="IPR004167">
    <property type="entry name" value="PSBD"/>
</dbReference>